<dbReference type="PANTHER" id="PTHR43330">
    <property type="entry name" value="METHIONINE AMINOPEPTIDASE"/>
    <property type="match status" value="1"/>
</dbReference>
<evidence type="ECO:0000256" key="3">
    <source>
        <dbReference type="ARBA" id="ARBA00022670"/>
    </source>
</evidence>
<feature type="binding site" evidence="6">
    <location>
        <position position="114"/>
    </location>
    <ligand>
        <name>a divalent metal cation</name>
        <dbReference type="ChEBI" id="CHEBI:60240"/>
        <label>1</label>
    </ligand>
</feature>
<evidence type="ECO:0000256" key="7">
    <source>
        <dbReference type="RuleBase" id="RU003653"/>
    </source>
</evidence>
<comment type="catalytic activity">
    <reaction evidence="6 7">
        <text>Release of N-terminal amino acids, preferentially methionine, from peptides and arylamides.</text>
        <dbReference type="EC" id="3.4.11.18"/>
    </reaction>
</comment>
<dbReference type="HAMAP" id="MF_01974">
    <property type="entry name" value="MetAP_1"/>
    <property type="match status" value="1"/>
</dbReference>
<feature type="binding site" evidence="6">
    <location>
        <position position="249"/>
    </location>
    <ligand>
        <name>a divalent metal cation</name>
        <dbReference type="ChEBI" id="CHEBI:60240"/>
        <label>2</label>
        <note>catalytic</note>
    </ligand>
</feature>
<comment type="cofactor">
    <cofactor evidence="6">
        <name>Co(2+)</name>
        <dbReference type="ChEBI" id="CHEBI:48828"/>
    </cofactor>
    <cofactor evidence="6">
        <name>Zn(2+)</name>
        <dbReference type="ChEBI" id="CHEBI:29105"/>
    </cofactor>
    <cofactor evidence="6">
        <name>Mn(2+)</name>
        <dbReference type="ChEBI" id="CHEBI:29035"/>
    </cofactor>
    <cofactor evidence="6">
        <name>Fe(2+)</name>
        <dbReference type="ChEBI" id="CHEBI:29033"/>
    </cofactor>
    <text evidence="6">Binds 2 divalent metal cations per subunit. Has a high-affinity and a low affinity metal-binding site. The true nature of the physiological cofactor is under debate. The enzyme is active with cobalt, zinc, manganese or divalent iron ions. Most likely, methionine aminopeptidases function as mononuclear Fe(2+)-metalloproteases under physiological conditions, and the catalytically relevant metal-binding site has been assigned to the histidine-containing high-affinity site.</text>
</comment>
<feature type="binding site" evidence="6">
    <location>
        <position position="185"/>
    </location>
    <ligand>
        <name>a divalent metal cation</name>
        <dbReference type="ChEBI" id="CHEBI:60240"/>
        <label>2</label>
        <note>catalytic</note>
    </ligand>
</feature>
<sequence>MPGIFGFARVIEYKSDAQILAMRKAGLVVAAIHAALRDNVRAGMTTADLDAIALEVLKAHDATSNFYGYYDYPGQICTSVNDVVVHGIPGPLQLQPGDLVSMDCGAVLDGWHGDAAISVVLPGGDQQVRAARERLNDITRGSMWAGIAAMATGKRVSDIGNAIDDYVTSVGEGNAPDILLDYVGHGIGTSMHQDPDVLNYRTTGRSPKLKRGMVLCIEPMLAAGDQATSVDDDEWTVRTKDGSDACHWEHMVAKHKSGIWVLTAPDGGVEGLAPFGVTPVPLEAA</sequence>
<evidence type="ECO:0000256" key="4">
    <source>
        <dbReference type="ARBA" id="ARBA00022723"/>
    </source>
</evidence>
<dbReference type="PROSITE" id="PS00680">
    <property type="entry name" value="MAP_1"/>
    <property type="match status" value="1"/>
</dbReference>
<dbReference type="NCBIfam" id="TIGR00500">
    <property type="entry name" value="met_pdase_I"/>
    <property type="match status" value="1"/>
</dbReference>
<keyword evidence="5 6" id="KW-0378">Hydrolase</keyword>
<evidence type="ECO:0000313" key="10">
    <source>
        <dbReference type="Proteomes" id="UP001230145"/>
    </source>
</evidence>
<organism evidence="9 10">
    <name type="scientific">Trueperella abortisuis</name>
    <dbReference type="NCBI Taxonomy" id="445930"/>
    <lineage>
        <taxon>Bacteria</taxon>
        <taxon>Bacillati</taxon>
        <taxon>Actinomycetota</taxon>
        <taxon>Actinomycetes</taxon>
        <taxon>Actinomycetales</taxon>
        <taxon>Actinomycetaceae</taxon>
        <taxon>Trueperella</taxon>
    </lineage>
</organism>
<protein>
    <recommendedName>
        <fullName evidence="6 7">Methionine aminopeptidase</fullName>
        <shortName evidence="6">MAP</shortName>
        <shortName evidence="6">MetAP</shortName>
        <ecNumber evidence="6 7">3.4.11.18</ecNumber>
    </recommendedName>
    <alternativeName>
        <fullName evidence="6">Peptidase M</fullName>
    </alternativeName>
</protein>
<feature type="domain" description="Peptidase M24" evidence="8">
    <location>
        <begin position="21"/>
        <end position="252"/>
    </location>
</feature>
<comment type="function">
    <text evidence="1 6">Removes the N-terminal methionine from nascent proteins. The N-terminal methionine is often cleaved when the second residue in the primary sequence is small and uncharged (Met-Ala-, Cys, Gly, Pro, Ser, Thr, or Val). Requires deformylation of the N(alpha)-formylated initiator methionine before it can be hydrolyzed.</text>
</comment>
<dbReference type="PANTHER" id="PTHR43330:SF27">
    <property type="entry name" value="METHIONINE AMINOPEPTIDASE"/>
    <property type="match status" value="1"/>
</dbReference>
<dbReference type="CDD" id="cd01086">
    <property type="entry name" value="MetAP1"/>
    <property type="match status" value="1"/>
</dbReference>
<feature type="binding site" evidence="6">
    <location>
        <position position="103"/>
    </location>
    <ligand>
        <name>a divalent metal cation</name>
        <dbReference type="ChEBI" id="CHEBI:60240"/>
        <label>1</label>
    </ligand>
</feature>
<accession>A0ABT9PIV6</accession>
<dbReference type="Gene3D" id="3.90.230.10">
    <property type="entry name" value="Creatinase/methionine aminopeptidase superfamily"/>
    <property type="match status" value="1"/>
</dbReference>
<evidence type="ECO:0000256" key="5">
    <source>
        <dbReference type="ARBA" id="ARBA00022801"/>
    </source>
</evidence>
<dbReference type="RefSeq" id="WP_407702454.1">
    <property type="nucleotide sequence ID" value="NZ_JAUSQL010000001.1"/>
</dbReference>
<feature type="binding site" evidence="6">
    <location>
        <position position="218"/>
    </location>
    <ligand>
        <name>a divalent metal cation</name>
        <dbReference type="ChEBI" id="CHEBI:60240"/>
        <label>2</label>
        <note>catalytic</note>
    </ligand>
</feature>
<dbReference type="Proteomes" id="UP001230145">
    <property type="component" value="Unassembled WGS sequence"/>
</dbReference>
<comment type="caution">
    <text evidence="9">The sequence shown here is derived from an EMBL/GenBank/DDBJ whole genome shotgun (WGS) entry which is preliminary data.</text>
</comment>
<dbReference type="EC" id="3.4.11.18" evidence="6 7"/>
<comment type="similarity">
    <text evidence="6">Belongs to the peptidase M24A family. Methionine aminopeptidase type 1 subfamily.</text>
</comment>
<dbReference type="EMBL" id="JAUSQL010000001">
    <property type="protein sequence ID" value="MDP9831905.1"/>
    <property type="molecule type" value="Genomic_DNA"/>
</dbReference>
<keyword evidence="2 6" id="KW-0031">Aminopeptidase</keyword>
<evidence type="ECO:0000313" key="9">
    <source>
        <dbReference type="EMBL" id="MDP9831905.1"/>
    </source>
</evidence>
<feature type="binding site" evidence="6">
    <location>
        <position position="249"/>
    </location>
    <ligand>
        <name>a divalent metal cation</name>
        <dbReference type="ChEBI" id="CHEBI:60240"/>
        <label>1</label>
    </ligand>
</feature>
<feature type="binding site" evidence="6">
    <location>
        <position position="114"/>
    </location>
    <ligand>
        <name>a divalent metal cation</name>
        <dbReference type="ChEBI" id="CHEBI:60240"/>
        <label>2</label>
        <note>catalytic</note>
    </ligand>
</feature>
<dbReference type="PRINTS" id="PR00599">
    <property type="entry name" value="MAPEPTIDASE"/>
</dbReference>
<dbReference type="InterPro" id="IPR002467">
    <property type="entry name" value="Pept_M24A_MAP1"/>
</dbReference>
<dbReference type="SUPFAM" id="SSF55920">
    <property type="entry name" value="Creatinase/aminopeptidase"/>
    <property type="match status" value="1"/>
</dbReference>
<evidence type="ECO:0000256" key="6">
    <source>
        <dbReference type="HAMAP-Rule" id="MF_01974"/>
    </source>
</evidence>
<evidence type="ECO:0000256" key="1">
    <source>
        <dbReference type="ARBA" id="ARBA00002521"/>
    </source>
</evidence>
<dbReference type="GO" id="GO:0004239">
    <property type="term" value="F:initiator methionyl aminopeptidase activity"/>
    <property type="evidence" value="ECO:0007669"/>
    <property type="project" value="UniProtKB-EC"/>
</dbReference>
<gene>
    <name evidence="6" type="primary">map</name>
    <name evidence="9" type="ORF">J2S45_000584</name>
</gene>
<keyword evidence="3 6" id="KW-0645">Protease</keyword>
<dbReference type="Pfam" id="PF00557">
    <property type="entry name" value="Peptidase_M24"/>
    <property type="match status" value="1"/>
</dbReference>
<keyword evidence="10" id="KW-1185">Reference proteome</keyword>
<dbReference type="InterPro" id="IPR001714">
    <property type="entry name" value="Pept_M24_MAP"/>
</dbReference>
<feature type="binding site" evidence="6">
    <location>
        <position position="86"/>
    </location>
    <ligand>
        <name>substrate</name>
    </ligand>
</feature>
<reference evidence="9 10" key="1">
    <citation type="submission" date="2023-07" db="EMBL/GenBank/DDBJ databases">
        <title>Sequencing the genomes of 1000 actinobacteria strains.</title>
        <authorList>
            <person name="Klenk H.-P."/>
        </authorList>
    </citation>
    <scope>NUCLEOTIDE SEQUENCE [LARGE SCALE GENOMIC DNA]</scope>
    <source>
        <strain evidence="9 10">DSM 19515</strain>
    </source>
</reference>
<dbReference type="InterPro" id="IPR036005">
    <property type="entry name" value="Creatinase/aminopeptidase-like"/>
</dbReference>
<proteinExistence type="inferred from homology"/>
<dbReference type="InterPro" id="IPR000994">
    <property type="entry name" value="Pept_M24"/>
</dbReference>
<name>A0ABT9PIV6_9ACTO</name>
<evidence type="ECO:0000259" key="8">
    <source>
        <dbReference type="Pfam" id="PF00557"/>
    </source>
</evidence>
<evidence type="ECO:0000256" key="2">
    <source>
        <dbReference type="ARBA" id="ARBA00022438"/>
    </source>
</evidence>
<keyword evidence="4 6" id="KW-0479">Metal-binding</keyword>
<comment type="subunit">
    <text evidence="6">Monomer.</text>
</comment>
<feature type="binding site" evidence="6">
    <location>
        <position position="192"/>
    </location>
    <ligand>
        <name>substrate</name>
    </ligand>
</feature>